<gene>
    <name evidence="1" type="ORF">JZ786_12130</name>
</gene>
<evidence type="ECO:0000313" key="1">
    <source>
        <dbReference type="EMBL" id="QSO49569.1"/>
    </source>
</evidence>
<keyword evidence="2" id="KW-1185">Reference proteome</keyword>
<accession>A0A9X7W2S0</accession>
<dbReference type="AlphaFoldDB" id="A0A9X7W2S0"/>
<dbReference type="RefSeq" id="WP_206658878.1">
    <property type="nucleotide sequence ID" value="NZ_CP071182.1"/>
</dbReference>
<dbReference type="KEGG" id="afx:JZ786_12130"/>
<organism evidence="1 2">
    <name type="scientific">Alicyclobacillus mengziensis</name>
    <dbReference type="NCBI Taxonomy" id="2931921"/>
    <lineage>
        <taxon>Bacteria</taxon>
        <taxon>Bacillati</taxon>
        <taxon>Bacillota</taxon>
        <taxon>Bacilli</taxon>
        <taxon>Bacillales</taxon>
        <taxon>Alicyclobacillaceae</taxon>
        <taxon>Alicyclobacillus</taxon>
    </lineage>
</organism>
<reference evidence="1 2" key="1">
    <citation type="submission" date="2021-02" db="EMBL/GenBank/DDBJ databases">
        <title>Alicyclobacillus curvatus sp. nov. and Alicyclobacillus mengziensis sp. nov., two acidophilic bacteria isolated from acid mine drainage.</title>
        <authorList>
            <person name="Huang Y."/>
        </authorList>
    </citation>
    <scope>NUCLEOTIDE SEQUENCE [LARGE SCALE GENOMIC DNA]</scope>
    <source>
        <strain evidence="1 2">S30H14</strain>
    </source>
</reference>
<proteinExistence type="predicted"/>
<sequence>MSRLGNFAERYEQVQRGLQDLAERRLAVDRQSEASVLAQLQDLAERKIRLQSGLSRLRTGSEWKNAWDQLRLLEAQEAELLAVLRDCQERIGETAREVRKRYQETERWGTLKTSEATRERLLTDKKSLQVSDDLAVQAHRRNAP</sequence>
<name>A0A9X7W2S0_9BACL</name>
<protein>
    <submittedName>
        <fullName evidence="1">Uncharacterized protein</fullName>
    </submittedName>
</protein>
<dbReference type="Proteomes" id="UP000663505">
    <property type="component" value="Chromosome"/>
</dbReference>
<evidence type="ECO:0000313" key="2">
    <source>
        <dbReference type="Proteomes" id="UP000663505"/>
    </source>
</evidence>
<dbReference type="EMBL" id="CP071182">
    <property type="protein sequence ID" value="QSO49569.1"/>
    <property type="molecule type" value="Genomic_DNA"/>
</dbReference>